<keyword evidence="2" id="KW-1133">Transmembrane helix</keyword>
<dbReference type="EMBL" id="QFFJ01000001">
    <property type="protein sequence ID" value="RBL91269.1"/>
    <property type="molecule type" value="Genomic_DNA"/>
</dbReference>
<feature type="region of interest" description="Disordered" evidence="1">
    <location>
        <begin position="79"/>
        <end position="101"/>
    </location>
</feature>
<comment type="caution">
    <text evidence="3">The sequence shown here is derived from an EMBL/GenBank/DDBJ whole genome shotgun (WGS) entry which is preliminary data.</text>
</comment>
<keyword evidence="2" id="KW-0812">Transmembrane</keyword>
<proteinExistence type="predicted"/>
<dbReference type="RefSeq" id="WP_147243308.1">
    <property type="nucleotide sequence ID" value="NZ_QFFJ01000001.1"/>
</dbReference>
<dbReference type="OrthoDB" id="10000545at2"/>
<organism evidence="3 4">
    <name type="scientific">Chitinophaga flava</name>
    <dbReference type="NCBI Taxonomy" id="2259036"/>
    <lineage>
        <taxon>Bacteria</taxon>
        <taxon>Pseudomonadati</taxon>
        <taxon>Bacteroidota</taxon>
        <taxon>Chitinophagia</taxon>
        <taxon>Chitinophagales</taxon>
        <taxon>Chitinophagaceae</taxon>
        <taxon>Chitinophaga</taxon>
    </lineage>
</organism>
<evidence type="ECO:0000313" key="4">
    <source>
        <dbReference type="Proteomes" id="UP000253410"/>
    </source>
</evidence>
<protein>
    <submittedName>
        <fullName evidence="3">Uncharacterized protein</fullName>
    </submittedName>
</protein>
<sequence length="101" mass="11332">MPVQESGNSVATVLYILVPLLLLLGTVLYLCWRVLVHQRKSLLAAEVNLHQQEIRSASLVFQLKEATLKYKELQERLNSLQLQNHKDPNGPARDAGGLSED</sequence>
<dbReference type="AlphaFoldDB" id="A0A365XY10"/>
<evidence type="ECO:0000313" key="3">
    <source>
        <dbReference type="EMBL" id="RBL91269.1"/>
    </source>
</evidence>
<feature type="transmembrane region" description="Helical" evidence="2">
    <location>
        <begin position="12"/>
        <end position="32"/>
    </location>
</feature>
<keyword evidence="4" id="KW-1185">Reference proteome</keyword>
<gene>
    <name evidence="3" type="ORF">DF182_01190</name>
</gene>
<evidence type="ECO:0000256" key="2">
    <source>
        <dbReference type="SAM" id="Phobius"/>
    </source>
</evidence>
<reference evidence="3 4" key="1">
    <citation type="submission" date="2018-05" db="EMBL/GenBank/DDBJ databases">
        <title>Chitinophaga sp. K3CV102501T nov., isolated from isolated from a monsoon evergreen broad-leaved forest soil.</title>
        <authorList>
            <person name="Lv Y."/>
        </authorList>
    </citation>
    <scope>NUCLEOTIDE SEQUENCE [LARGE SCALE GENOMIC DNA]</scope>
    <source>
        <strain evidence="3 4">GDMCC 1.1325</strain>
    </source>
</reference>
<keyword evidence="2" id="KW-0472">Membrane</keyword>
<accession>A0A365XY10</accession>
<name>A0A365XY10_9BACT</name>
<dbReference type="Proteomes" id="UP000253410">
    <property type="component" value="Unassembled WGS sequence"/>
</dbReference>
<evidence type="ECO:0000256" key="1">
    <source>
        <dbReference type="SAM" id="MobiDB-lite"/>
    </source>
</evidence>